<comment type="caution">
    <text evidence="3">The sequence shown here is derived from an EMBL/GenBank/DDBJ whole genome shotgun (WGS) entry which is preliminary data.</text>
</comment>
<dbReference type="GO" id="GO:0004315">
    <property type="term" value="F:3-oxoacyl-[acyl-carrier-protein] synthase activity"/>
    <property type="evidence" value="ECO:0007669"/>
    <property type="project" value="TreeGrafter"/>
</dbReference>
<dbReference type="SUPFAM" id="SSF53901">
    <property type="entry name" value="Thiolase-like"/>
    <property type="match status" value="1"/>
</dbReference>
<protein>
    <submittedName>
        <fullName evidence="3">3-oxoacyl-[acyl-carrier-protein] synthase 2</fullName>
    </submittedName>
</protein>
<proteinExistence type="predicted"/>
<gene>
    <name evidence="3" type="ORF">SCALIN_C22_0003</name>
</gene>
<dbReference type="OrthoDB" id="621666at2"/>
<dbReference type="InterPro" id="IPR014030">
    <property type="entry name" value="Ketoacyl_synth_N"/>
</dbReference>
<sequence>MMNTTQKNKVVVTGIGIMSPIGTGIDAFWESLVNGKSGISEITRFNTERYPTRIAGEISDFIPEEHMPEDLANSLCRYSQLGLSAVSMAVQDAGLNFGNINT</sequence>
<dbReference type="GO" id="GO:0006633">
    <property type="term" value="P:fatty acid biosynthetic process"/>
    <property type="evidence" value="ECO:0007669"/>
    <property type="project" value="TreeGrafter"/>
</dbReference>
<organism evidence="3 4">
    <name type="scientific">Candidatus Scalindua japonica</name>
    <dbReference type="NCBI Taxonomy" id="1284222"/>
    <lineage>
        <taxon>Bacteria</taxon>
        <taxon>Pseudomonadati</taxon>
        <taxon>Planctomycetota</taxon>
        <taxon>Candidatus Brocadiia</taxon>
        <taxon>Candidatus Brocadiales</taxon>
        <taxon>Candidatus Scalinduaceae</taxon>
        <taxon>Candidatus Scalindua</taxon>
    </lineage>
</organism>
<dbReference type="Gene3D" id="3.40.47.10">
    <property type="match status" value="1"/>
</dbReference>
<dbReference type="EMBL" id="BAOS01000022">
    <property type="protein sequence ID" value="GAX61294.1"/>
    <property type="molecule type" value="Genomic_DNA"/>
</dbReference>
<evidence type="ECO:0000256" key="1">
    <source>
        <dbReference type="ARBA" id="ARBA00022679"/>
    </source>
</evidence>
<dbReference type="PANTHER" id="PTHR11712:SF336">
    <property type="entry name" value="3-OXOACYL-[ACYL-CARRIER-PROTEIN] SYNTHASE, MITOCHONDRIAL"/>
    <property type="match status" value="1"/>
</dbReference>
<feature type="domain" description="Beta-ketoacyl synthase-like N-terminal" evidence="2">
    <location>
        <begin position="8"/>
        <end position="96"/>
    </location>
</feature>
<reference evidence="4" key="1">
    <citation type="journal article" date="2017" name="Environ. Microbiol. Rep.">
        <title>Genetic Diversity of Marine Anaerobic Ammonium-Oxidizing Bacteria as Revealed by Genomic and Proteomic Analyses of 'Candidatus Scalindua japonica'.</title>
        <authorList>
            <person name="Oshiki M."/>
            <person name="Mizuto K."/>
            <person name="Kimura Z."/>
            <person name="Kindaichi T."/>
            <person name="Satoh H."/>
            <person name="Okabe S."/>
        </authorList>
    </citation>
    <scope>NUCLEOTIDE SEQUENCE [LARGE SCALE GENOMIC DNA]</scope>
    <source>
        <strain evidence="4">husup-a2</strain>
    </source>
</reference>
<dbReference type="GO" id="GO:0005829">
    <property type="term" value="C:cytosol"/>
    <property type="evidence" value="ECO:0007669"/>
    <property type="project" value="TreeGrafter"/>
</dbReference>
<dbReference type="InterPro" id="IPR000794">
    <property type="entry name" value="Beta-ketoacyl_synthase"/>
</dbReference>
<dbReference type="Pfam" id="PF00109">
    <property type="entry name" value="ketoacyl-synt"/>
    <property type="match status" value="1"/>
</dbReference>
<dbReference type="RefSeq" id="WP_096894685.1">
    <property type="nucleotide sequence ID" value="NZ_BAOS01000022.1"/>
</dbReference>
<evidence type="ECO:0000313" key="3">
    <source>
        <dbReference type="EMBL" id="GAX61294.1"/>
    </source>
</evidence>
<keyword evidence="4" id="KW-1185">Reference proteome</keyword>
<evidence type="ECO:0000313" key="4">
    <source>
        <dbReference type="Proteomes" id="UP000218542"/>
    </source>
</evidence>
<dbReference type="AlphaFoldDB" id="A0A286TZJ1"/>
<evidence type="ECO:0000259" key="2">
    <source>
        <dbReference type="Pfam" id="PF00109"/>
    </source>
</evidence>
<keyword evidence="1" id="KW-0808">Transferase</keyword>
<dbReference type="Proteomes" id="UP000218542">
    <property type="component" value="Unassembled WGS sequence"/>
</dbReference>
<name>A0A286TZJ1_9BACT</name>
<dbReference type="PANTHER" id="PTHR11712">
    <property type="entry name" value="POLYKETIDE SYNTHASE-RELATED"/>
    <property type="match status" value="1"/>
</dbReference>
<dbReference type="InterPro" id="IPR016039">
    <property type="entry name" value="Thiolase-like"/>
</dbReference>
<accession>A0A286TZJ1</accession>